<proteinExistence type="predicted"/>
<dbReference type="EMBL" id="CM034388">
    <property type="protein sequence ID" value="KAJ0183035.1"/>
    <property type="molecule type" value="Genomic_DNA"/>
</dbReference>
<comment type="caution">
    <text evidence="1">The sequence shown here is derived from an EMBL/GenBank/DDBJ whole genome shotgun (WGS) entry which is preliminary data.</text>
</comment>
<protein>
    <submittedName>
        <fullName evidence="1">Uncharacterized protein</fullName>
    </submittedName>
</protein>
<sequence length="106" mass="11771">MDEAFEKLKQDGKNTVDNLVKWLQDSKLIETSKEAETKVRKFFDGVKDAKNVELAKFKEAVTKLAEEKKKTLDEANKMLSETGPQILNALQAGMQAVQGALGQSSK</sequence>
<accession>A0ACC1DGR9</accession>
<name>A0ACC1DGR9_9NEOP</name>
<reference evidence="1 2" key="1">
    <citation type="journal article" date="2021" name="Front. Genet.">
        <title>Chromosome-Level Genome Assembly Reveals Significant Gene Expansion in the Toll and IMD Signaling Pathways of Dendrolimus kikuchii.</title>
        <authorList>
            <person name="Zhou J."/>
            <person name="Wu P."/>
            <person name="Xiong Z."/>
            <person name="Liu N."/>
            <person name="Zhao N."/>
            <person name="Ji M."/>
            <person name="Qiu Y."/>
            <person name="Yang B."/>
        </authorList>
    </citation>
    <scope>NUCLEOTIDE SEQUENCE [LARGE SCALE GENOMIC DNA]</scope>
    <source>
        <strain evidence="1">Ann1</strain>
    </source>
</reference>
<gene>
    <name evidence="1" type="ORF">K1T71_001011</name>
</gene>
<dbReference type="Proteomes" id="UP000824533">
    <property type="component" value="Linkage Group LG02"/>
</dbReference>
<keyword evidence="2" id="KW-1185">Reference proteome</keyword>
<evidence type="ECO:0000313" key="1">
    <source>
        <dbReference type="EMBL" id="KAJ0183035.1"/>
    </source>
</evidence>
<evidence type="ECO:0000313" key="2">
    <source>
        <dbReference type="Proteomes" id="UP000824533"/>
    </source>
</evidence>
<organism evidence="1 2">
    <name type="scientific">Dendrolimus kikuchii</name>
    <dbReference type="NCBI Taxonomy" id="765133"/>
    <lineage>
        <taxon>Eukaryota</taxon>
        <taxon>Metazoa</taxon>
        <taxon>Ecdysozoa</taxon>
        <taxon>Arthropoda</taxon>
        <taxon>Hexapoda</taxon>
        <taxon>Insecta</taxon>
        <taxon>Pterygota</taxon>
        <taxon>Neoptera</taxon>
        <taxon>Endopterygota</taxon>
        <taxon>Lepidoptera</taxon>
        <taxon>Glossata</taxon>
        <taxon>Ditrysia</taxon>
        <taxon>Bombycoidea</taxon>
        <taxon>Lasiocampidae</taxon>
        <taxon>Dendrolimus</taxon>
    </lineage>
</organism>